<feature type="coiled-coil region" evidence="1">
    <location>
        <begin position="400"/>
        <end position="427"/>
    </location>
</feature>
<feature type="domain" description="Recombinase" evidence="3">
    <location>
        <begin position="164"/>
        <end position="309"/>
    </location>
</feature>
<comment type="caution">
    <text evidence="4">The sequence shown here is derived from an EMBL/GenBank/DDBJ whole genome shotgun (WGS) entry which is preliminary data.</text>
</comment>
<dbReference type="PANTHER" id="PTHR30461:SF23">
    <property type="entry name" value="DNA RECOMBINASE-RELATED"/>
    <property type="match status" value="1"/>
</dbReference>
<accession>A0A2C6MDQ6</accession>
<dbReference type="InterPro" id="IPR006119">
    <property type="entry name" value="Resolv_N"/>
</dbReference>
<evidence type="ECO:0000256" key="1">
    <source>
        <dbReference type="SAM" id="Coils"/>
    </source>
</evidence>
<gene>
    <name evidence="4" type="ORF">P378_16495</name>
</gene>
<dbReference type="RefSeq" id="WP_099083777.1">
    <property type="nucleotide sequence ID" value="NZ_AWQQ01000091.1"/>
</dbReference>
<dbReference type="Pfam" id="PF13408">
    <property type="entry name" value="Zn_ribbon_recom"/>
    <property type="match status" value="1"/>
</dbReference>
<dbReference type="PROSITE" id="PS51736">
    <property type="entry name" value="RECOMBINASES_3"/>
    <property type="match status" value="1"/>
</dbReference>
<dbReference type="Pfam" id="PF07508">
    <property type="entry name" value="Recombinase"/>
    <property type="match status" value="1"/>
</dbReference>
<dbReference type="Proteomes" id="UP000222564">
    <property type="component" value="Unassembled WGS sequence"/>
</dbReference>
<dbReference type="GO" id="GO:0003677">
    <property type="term" value="F:DNA binding"/>
    <property type="evidence" value="ECO:0007669"/>
    <property type="project" value="InterPro"/>
</dbReference>
<dbReference type="Gene3D" id="3.40.50.1390">
    <property type="entry name" value="Resolvase, N-terminal catalytic domain"/>
    <property type="match status" value="1"/>
</dbReference>
<dbReference type="PANTHER" id="PTHR30461">
    <property type="entry name" value="DNA-INVERTASE FROM LAMBDOID PROPHAGE"/>
    <property type="match status" value="1"/>
</dbReference>
<dbReference type="Gene3D" id="3.90.1750.20">
    <property type="entry name" value="Putative Large Serine Recombinase, Chain B, Domain 2"/>
    <property type="match status" value="1"/>
</dbReference>
<feature type="domain" description="Resolvase/invertase-type recombinase catalytic" evidence="2">
    <location>
        <begin position="8"/>
        <end position="156"/>
    </location>
</feature>
<reference evidence="4 5" key="1">
    <citation type="submission" date="2013-09" db="EMBL/GenBank/DDBJ databases">
        <title>Biodegradation of hydrocarbons in the deep terrestrial subsurface : characterization of a microbial consortium composed of two Desulfotomaculum species originating from a deep geological formation.</title>
        <authorList>
            <person name="Aullo T."/>
            <person name="Berlendis S."/>
            <person name="Lascourreges J.-F."/>
            <person name="Dessort D."/>
            <person name="Saint-Laurent S."/>
            <person name="Schraauwers B."/>
            <person name="Mas J."/>
            <person name="Magot M."/>
            <person name="Ranchou-Peyruse A."/>
        </authorList>
    </citation>
    <scope>NUCLEOTIDE SEQUENCE [LARGE SCALE GENOMIC DNA]</scope>
    <source>
        <strain evidence="4 5">Bs107</strain>
    </source>
</reference>
<dbReference type="InterPro" id="IPR025827">
    <property type="entry name" value="Zn_ribbon_recom_dom"/>
</dbReference>
<dbReference type="CDD" id="cd03770">
    <property type="entry name" value="SR_TndX_transposase"/>
    <property type="match status" value="1"/>
</dbReference>
<dbReference type="InterPro" id="IPR025378">
    <property type="entry name" value="DUF4368"/>
</dbReference>
<dbReference type="InterPro" id="IPR011109">
    <property type="entry name" value="DNA_bind_recombinase_dom"/>
</dbReference>
<dbReference type="Pfam" id="PF00239">
    <property type="entry name" value="Resolvase"/>
    <property type="match status" value="1"/>
</dbReference>
<dbReference type="EMBL" id="AWQQ01000091">
    <property type="protein sequence ID" value="PHJ37473.1"/>
    <property type="molecule type" value="Genomic_DNA"/>
</dbReference>
<dbReference type="PROSITE" id="PS51737">
    <property type="entry name" value="RECOMBINASE_DNA_BIND"/>
    <property type="match status" value="1"/>
</dbReference>
<dbReference type="InterPro" id="IPR038109">
    <property type="entry name" value="DNA_bind_recomb_sf"/>
</dbReference>
<dbReference type="GO" id="GO:0000150">
    <property type="term" value="F:DNA strand exchange activity"/>
    <property type="evidence" value="ECO:0007669"/>
    <property type="project" value="InterPro"/>
</dbReference>
<dbReference type="SUPFAM" id="SSF53041">
    <property type="entry name" value="Resolvase-like"/>
    <property type="match status" value="1"/>
</dbReference>
<evidence type="ECO:0000313" key="5">
    <source>
        <dbReference type="Proteomes" id="UP000222564"/>
    </source>
</evidence>
<dbReference type="SMART" id="SM00857">
    <property type="entry name" value="Resolvase"/>
    <property type="match status" value="1"/>
</dbReference>
<keyword evidence="5" id="KW-1185">Reference proteome</keyword>
<evidence type="ECO:0000259" key="3">
    <source>
        <dbReference type="PROSITE" id="PS51737"/>
    </source>
</evidence>
<dbReference type="InterPro" id="IPR050639">
    <property type="entry name" value="SSR_resolvase"/>
</dbReference>
<keyword evidence="1" id="KW-0175">Coiled coil</keyword>
<dbReference type="InterPro" id="IPR036162">
    <property type="entry name" value="Resolvase-like_N_sf"/>
</dbReference>
<protein>
    <submittedName>
        <fullName evidence="4">Recombinase</fullName>
    </submittedName>
</protein>
<dbReference type="Pfam" id="PF14287">
    <property type="entry name" value="DUF4368"/>
    <property type="match status" value="1"/>
</dbReference>
<organism evidence="4 5">
    <name type="scientific">Desulforamulus profundi</name>
    <dbReference type="NCBI Taxonomy" id="1383067"/>
    <lineage>
        <taxon>Bacteria</taxon>
        <taxon>Bacillati</taxon>
        <taxon>Bacillota</taxon>
        <taxon>Clostridia</taxon>
        <taxon>Eubacteriales</taxon>
        <taxon>Peptococcaceae</taxon>
        <taxon>Desulforamulus</taxon>
    </lineage>
</organism>
<evidence type="ECO:0000259" key="2">
    <source>
        <dbReference type="PROSITE" id="PS51736"/>
    </source>
</evidence>
<name>A0A2C6MDQ6_9FIRM</name>
<proteinExistence type="predicted"/>
<dbReference type="AlphaFoldDB" id="A0A2C6MDQ6"/>
<sequence length="554" mass="64803">MKRANQKYTILYGRLSQEDEREGESNSIQNQRLMLEKYAADNGFENILFLSDDGYSGTNFNRPAWKELMKMVENDEVATIIVKDMSRLGRDYLLVGQYTEMIFPSYGVRFIAVNNNVDSLYGDNDFTPFVNLFNDFYAKDTSRKIRAVVKSKAERGERVATRAPYGYKKDENNPKSKIVPDEDATPVVQRIFSLCVGGKGPTQIAKQLNKEQVFSPGYYYYSKTGVLLTNVDVTRPYTWNNTMVAKILEDEVYIGHTISLQYTTLSYKNKKRIDRPKSEHLRFENTHEPLITKETWDIVQDIRKRRRRRANMAEQDMFSGLVRCIDCGEKMVLHRAHTMAAVKNNFMCSTYRKRGKEKCSAHYLREVHLAAIVLDDLLRVTHFARQREALFIQYINRKNNAETRREIERLQRELELMRRRDTELSTLFKRLYEDNVLGKVTNEQFRMLSGDYNAEQKSLKERIPQIAERIEELQDSISNVTRFIDKAKRYTEINELSGELLNVFIEKIEIGERAERYSRTAEQEIIIHYRDIGVVGAFAEEAEKIAEQRQRQTA</sequence>
<evidence type="ECO:0000313" key="4">
    <source>
        <dbReference type="EMBL" id="PHJ37473.1"/>
    </source>
</evidence>
<dbReference type="OrthoDB" id="1094757at2"/>